<name>A0A6P6YG11_DERPT</name>
<evidence type="ECO:0000256" key="2">
    <source>
        <dbReference type="SAM" id="MobiDB-lite"/>
    </source>
</evidence>
<dbReference type="GeneID" id="113797535"/>
<dbReference type="RefSeq" id="XP_027203739.1">
    <property type="nucleotide sequence ID" value="XM_027347938.1"/>
</dbReference>
<dbReference type="KEGG" id="dpte:113797535"/>
<dbReference type="SUPFAM" id="SSF54768">
    <property type="entry name" value="dsRNA-binding domain-like"/>
    <property type="match status" value="1"/>
</dbReference>
<evidence type="ECO:0000313" key="4">
    <source>
        <dbReference type="Proteomes" id="UP000515146"/>
    </source>
</evidence>
<feature type="domain" description="DRBM" evidence="3">
    <location>
        <begin position="7"/>
        <end position="82"/>
    </location>
</feature>
<dbReference type="PROSITE" id="PS50137">
    <property type="entry name" value="DS_RBD"/>
    <property type="match status" value="1"/>
</dbReference>
<reference evidence="5" key="1">
    <citation type="submission" date="2025-08" db="UniProtKB">
        <authorList>
            <consortium name="RefSeq"/>
        </authorList>
    </citation>
    <scope>IDENTIFICATION</scope>
    <source>
        <strain evidence="5">Airmid</strain>
    </source>
</reference>
<dbReference type="Gene3D" id="3.30.160.20">
    <property type="match status" value="1"/>
</dbReference>
<evidence type="ECO:0000259" key="3">
    <source>
        <dbReference type="PROSITE" id="PS50137"/>
    </source>
</evidence>
<dbReference type="Proteomes" id="UP000515146">
    <property type="component" value="Unplaced"/>
</dbReference>
<keyword evidence="4" id="KW-1185">Reference proteome</keyword>
<evidence type="ECO:0000256" key="1">
    <source>
        <dbReference type="PROSITE-ProRule" id="PRU00266"/>
    </source>
</evidence>
<dbReference type="AlphaFoldDB" id="A0A6P6YG11"/>
<dbReference type="SMART" id="SM00358">
    <property type="entry name" value="DSRM"/>
    <property type="match status" value="1"/>
</dbReference>
<dbReference type="Pfam" id="PF00035">
    <property type="entry name" value="dsrm"/>
    <property type="match status" value="1"/>
</dbReference>
<dbReference type="GO" id="GO:0003723">
    <property type="term" value="F:RNA binding"/>
    <property type="evidence" value="ECO:0007669"/>
    <property type="project" value="UniProtKB-UniRule"/>
</dbReference>
<dbReference type="OrthoDB" id="6509452at2759"/>
<keyword evidence="1" id="KW-0694">RNA-binding</keyword>
<protein>
    <submittedName>
        <fullName evidence="5">GATA zinc finger domain-containing protein 14-like</fullName>
    </submittedName>
</protein>
<sequence length="314" mass="36337">MMMNVTNSENALKSYCKSKGYEKPIYRIESRQSIILENNVYRHKHYLCSVKVNGKHLANGDGFSKRIARKKAAMFGLQNLRILELTNFFNVFRDILPQRALEYHDHQRGQPANIQLNVSFQIASNSNQNENVYNEILPQNIRPTIMEKPSSSSTNNDNDNDQNNGDENQQQQQEPKSVKINVTKTSNSPHNDDDDPSDDLIRAAIVKLRSYNDVVDEIKIYHENNNGNGNANNQMNSMDNKRIMNDEQPNQQQQQQQQLNHIQQVMMNKIHKLNIQDDDNNDDKQSIIEPIEDIVDNDDKNGTKLIQNEKIYKI</sequence>
<evidence type="ECO:0000313" key="5">
    <source>
        <dbReference type="RefSeq" id="XP_027203739.1"/>
    </source>
</evidence>
<dbReference type="InParanoid" id="A0A6P6YG11"/>
<organism evidence="4 5">
    <name type="scientific">Dermatophagoides pteronyssinus</name>
    <name type="common">European house dust mite</name>
    <dbReference type="NCBI Taxonomy" id="6956"/>
    <lineage>
        <taxon>Eukaryota</taxon>
        <taxon>Metazoa</taxon>
        <taxon>Ecdysozoa</taxon>
        <taxon>Arthropoda</taxon>
        <taxon>Chelicerata</taxon>
        <taxon>Arachnida</taxon>
        <taxon>Acari</taxon>
        <taxon>Acariformes</taxon>
        <taxon>Sarcoptiformes</taxon>
        <taxon>Astigmata</taxon>
        <taxon>Psoroptidia</taxon>
        <taxon>Analgoidea</taxon>
        <taxon>Pyroglyphidae</taxon>
        <taxon>Dermatophagoidinae</taxon>
        <taxon>Dermatophagoides</taxon>
    </lineage>
</organism>
<accession>A0A6P6YG11</accession>
<feature type="region of interest" description="Disordered" evidence="2">
    <location>
        <begin position="140"/>
        <end position="177"/>
    </location>
</feature>
<proteinExistence type="predicted"/>
<dbReference type="InterPro" id="IPR014720">
    <property type="entry name" value="dsRBD_dom"/>
</dbReference>
<gene>
    <name evidence="5" type="primary">LOC113797535</name>
</gene>
<feature type="compositionally biased region" description="Low complexity" evidence="2">
    <location>
        <begin position="155"/>
        <end position="174"/>
    </location>
</feature>